<gene>
    <name evidence="2" type="ORF">GFSPODELE1_LOCUS3890</name>
</gene>
<sequence length="288" mass="33305">MSSKLIPRPLNADLPAVRTALGMEYTRFSDWKDDVRKIAAEHLELDRPLSRQTSRHWKRFLKAVCKQFPRLMRFEDQWPLRIYMIKYLGQTTHRCKHSSGSPPRVKRHKNRKQTSAERRVRFVPPKSEEVQDYALSMRATMSAEPTQGDNRRHTTGAVETDTEVTENDAEVINNDITRSLEEIIKSPASISAGLSILRAVEPEPLSFGAPEVDKLDTFLLILDPALLEIADQLRKVGIRRETDLIRAFHFPQKTRDLFFQVDAGLSKYHFTLLEEALKDGERRETYSF</sequence>
<dbReference type="Proteomes" id="UP001497453">
    <property type="component" value="Chromosome 2"/>
</dbReference>
<evidence type="ECO:0000313" key="3">
    <source>
        <dbReference type="Proteomes" id="UP001497453"/>
    </source>
</evidence>
<evidence type="ECO:0000313" key="2">
    <source>
        <dbReference type="EMBL" id="CAL1702122.1"/>
    </source>
</evidence>
<evidence type="ECO:0000256" key="1">
    <source>
        <dbReference type="SAM" id="MobiDB-lite"/>
    </source>
</evidence>
<proteinExistence type="predicted"/>
<name>A0ABP1D2L8_9APHY</name>
<organism evidence="2 3">
    <name type="scientific">Somion occarium</name>
    <dbReference type="NCBI Taxonomy" id="3059160"/>
    <lineage>
        <taxon>Eukaryota</taxon>
        <taxon>Fungi</taxon>
        <taxon>Dikarya</taxon>
        <taxon>Basidiomycota</taxon>
        <taxon>Agaricomycotina</taxon>
        <taxon>Agaricomycetes</taxon>
        <taxon>Polyporales</taxon>
        <taxon>Cerrenaceae</taxon>
        <taxon>Somion</taxon>
    </lineage>
</organism>
<feature type="region of interest" description="Disordered" evidence="1">
    <location>
        <begin position="141"/>
        <end position="163"/>
    </location>
</feature>
<keyword evidence="3" id="KW-1185">Reference proteome</keyword>
<protein>
    <submittedName>
        <fullName evidence="2">Uncharacterized protein</fullName>
    </submittedName>
</protein>
<dbReference type="EMBL" id="OZ037945">
    <property type="protein sequence ID" value="CAL1702122.1"/>
    <property type="molecule type" value="Genomic_DNA"/>
</dbReference>
<feature type="region of interest" description="Disordered" evidence="1">
    <location>
        <begin position="94"/>
        <end position="118"/>
    </location>
</feature>
<reference evidence="3" key="1">
    <citation type="submission" date="2024-04" db="EMBL/GenBank/DDBJ databases">
        <authorList>
            <person name="Shaw F."/>
            <person name="Minotto A."/>
        </authorList>
    </citation>
    <scope>NUCLEOTIDE SEQUENCE [LARGE SCALE GENOMIC DNA]</scope>
</reference>
<accession>A0ABP1D2L8</accession>